<keyword evidence="11 16" id="KW-0472">Membrane</keyword>
<comment type="subcellular location">
    <subcellularLocation>
        <location evidence="1">Membrane</location>
        <topology evidence="1">Single-pass type I membrane protein</topology>
    </subcellularLocation>
</comment>
<evidence type="ECO:0000256" key="5">
    <source>
        <dbReference type="ARBA" id="ARBA00022729"/>
    </source>
</evidence>
<evidence type="ECO:0000256" key="2">
    <source>
        <dbReference type="ARBA" id="ARBA00011902"/>
    </source>
</evidence>
<dbReference type="GO" id="GO:0043235">
    <property type="term" value="C:receptor complex"/>
    <property type="evidence" value="ECO:0007669"/>
    <property type="project" value="TreeGrafter"/>
</dbReference>
<evidence type="ECO:0000256" key="9">
    <source>
        <dbReference type="ARBA" id="ARBA00022840"/>
    </source>
</evidence>
<feature type="domain" description="Protein kinase" evidence="17">
    <location>
        <begin position="220"/>
        <end position="426"/>
    </location>
</feature>
<comment type="catalytic activity">
    <reaction evidence="14">
        <text>L-tyrosyl-[protein] + ATP = O-phospho-L-tyrosyl-[protein] + ADP + H(+)</text>
        <dbReference type="Rhea" id="RHEA:10596"/>
        <dbReference type="Rhea" id="RHEA-COMP:10136"/>
        <dbReference type="Rhea" id="RHEA-COMP:20101"/>
        <dbReference type="ChEBI" id="CHEBI:15378"/>
        <dbReference type="ChEBI" id="CHEBI:30616"/>
        <dbReference type="ChEBI" id="CHEBI:46858"/>
        <dbReference type="ChEBI" id="CHEBI:61978"/>
        <dbReference type="ChEBI" id="CHEBI:456216"/>
        <dbReference type="EC" id="2.7.10.1"/>
    </reaction>
</comment>
<dbReference type="InterPro" id="IPR011009">
    <property type="entry name" value="Kinase-like_dom_sf"/>
</dbReference>
<evidence type="ECO:0000256" key="7">
    <source>
        <dbReference type="ARBA" id="ARBA00022741"/>
    </source>
</evidence>
<evidence type="ECO:0000313" key="19">
    <source>
        <dbReference type="Proteomes" id="UP001381693"/>
    </source>
</evidence>
<dbReference type="InterPro" id="IPR013783">
    <property type="entry name" value="Ig-like_fold"/>
</dbReference>
<keyword evidence="4 16" id="KW-0812">Transmembrane</keyword>
<accession>A0AAN8XLF3</accession>
<dbReference type="PROSITE" id="PS00107">
    <property type="entry name" value="PROTEIN_KINASE_ATP"/>
    <property type="match status" value="1"/>
</dbReference>
<feature type="transmembrane region" description="Helical" evidence="16">
    <location>
        <begin position="153"/>
        <end position="174"/>
    </location>
</feature>
<keyword evidence="19" id="KW-1185">Reference proteome</keyword>
<dbReference type="Gene3D" id="1.10.510.10">
    <property type="entry name" value="Transferase(Phosphotransferase) domain 1"/>
    <property type="match status" value="1"/>
</dbReference>
<dbReference type="InterPro" id="IPR020635">
    <property type="entry name" value="Tyr_kinase_cat_dom"/>
</dbReference>
<dbReference type="Proteomes" id="UP001381693">
    <property type="component" value="Unassembled WGS sequence"/>
</dbReference>
<dbReference type="Gene3D" id="2.60.40.10">
    <property type="entry name" value="Immunoglobulins"/>
    <property type="match status" value="1"/>
</dbReference>
<dbReference type="EC" id="2.7.10.1" evidence="2"/>
<evidence type="ECO:0000256" key="13">
    <source>
        <dbReference type="ARBA" id="ARBA00023180"/>
    </source>
</evidence>
<keyword evidence="9 15" id="KW-0067">ATP-binding</keyword>
<dbReference type="PROSITE" id="PS50011">
    <property type="entry name" value="PROTEIN_KINASE_DOM"/>
    <property type="match status" value="1"/>
</dbReference>
<dbReference type="InterPro" id="IPR036116">
    <property type="entry name" value="FN3_sf"/>
</dbReference>
<sequence length="426" mass="48147">VIACHAPTPNRNVLCSLHPIPIEVITRMKHGANQVRNLEIREGDEEDLKIVSWEPPRQPNGKLLGYIINMHPKTSHAHWASTGFQVPQPLCVSVQDFEAKNNTHEMNERDFPPGLYDLSIKTYTNPPTYTNESNENILVEIKMKGVEAATLDISIWIIVFILFLLLLVVIVVFLHKTRPKKPEGFVTVNPRYDTGPPTWSLKILNIFSREYIIDMQDLKLDEGCELGKGNFGLVLKGTLSLNSATIPIAAKVATENQEKDDIIQEAKLMLKLDCYHLVKAYGIAASPTQVYLVMDFMVGGSLSKFLRSLRLVDNDIFSALTLDQICAMGVQIADGMAYMACNRIVHRDLAARNCLIDDQRNIKISDFGMSRLTDSDYYQNCTTKCFPVRWLPPEYLTNYRFTCKSDVWSYGIVLWEILAAGATPYK</sequence>
<dbReference type="PANTHER" id="PTHR24416:SF525">
    <property type="entry name" value="INSULIN-LIKE RECEPTOR"/>
    <property type="match status" value="1"/>
</dbReference>
<feature type="binding site" evidence="15">
    <location>
        <position position="251"/>
    </location>
    <ligand>
        <name>ATP</name>
        <dbReference type="ChEBI" id="CHEBI:30616"/>
    </ligand>
</feature>
<dbReference type="GO" id="GO:0005524">
    <property type="term" value="F:ATP binding"/>
    <property type="evidence" value="ECO:0007669"/>
    <property type="project" value="UniProtKB-UniRule"/>
</dbReference>
<evidence type="ECO:0000256" key="1">
    <source>
        <dbReference type="ARBA" id="ARBA00004479"/>
    </source>
</evidence>
<keyword evidence="13" id="KW-0325">Glycoprotein</keyword>
<dbReference type="AlphaFoldDB" id="A0AAN8XLF3"/>
<keyword evidence="12" id="KW-0675">Receptor</keyword>
<dbReference type="InterPro" id="IPR000719">
    <property type="entry name" value="Prot_kinase_dom"/>
</dbReference>
<dbReference type="PROSITE" id="PS00109">
    <property type="entry name" value="PROTEIN_KINASE_TYR"/>
    <property type="match status" value="1"/>
</dbReference>
<evidence type="ECO:0000256" key="16">
    <source>
        <dbReference type="SAM" id="Phobius"/>
    </source>
</evidence>
<dbReference type="GO" id="GO:0005886">
    <property type="term" value="C:plasma membrane"/>
    <property type="evidence" value="ECO:0007669"/>
    <property type="project" value="TreeGrafter"/>
</dbReference>
<evidence type="ECO:0000256" key="6">
    <source>
        <dbReference type="ARBA" id="ARBA00022737"/>
    </source>
</evidence>
<dbReference type="SMART" id="SM00219">
    <property type="entry name" value="TyrKc"/>
    <property type="match status" value="1"/>
</dbReference>
<keyword evidence="7 15" id="KW-0547">Nucleotide-binding</keyword>
<dbReference type="InterPro" id="IPR017441">
    <property type="entry name" value="Protein_kinase_ATP_BS"/>
</dbReference>
<evidence type="ECO:0000259" key="17">
    <source>
        <dbReference type="PROSITE" id="PS50011"/>
    </source>
</evidence>
<keyword evidence="8" id="KW-0418">Kinase</keyword>
<proteinExistence type="predicted"/>
<feature type="non-terminal residue" evidence="18">
    <location>
        <position position="1"/>
    </location>
</feature>
<dbReference type="GO" id="GO:0004714">
    <property type="term" value="F:transmembrane receptor protein tyrosine kinase activity"/>
    <property type="evidence" value="ECO:0007669"/>
    <property type="project" value="UniProtKB-EC"/>
</dbReference>
<evidence type="ECO:0000256" key="12">
    <source>
        <dbReference type="ARBA" id="ARBA00023170"/>
    </source>
</evidence>
<keyword evidence="3" id="KW-0808">Transferase</keyword>
<dbReference type="InterPro" id="IPR008266">
    <property type="entry name" value="Tyr_kinase_AS"/>
</dbReference>
<evidence type="ECO:0000313" key="18">
    <source>
        <dbReference type="EMBL" id="KAK7081614.1"/>
    </source>
</evidence>
<keyword evidence="5" id="KW-0732">Signal</keyword>
<dbReference type="InterPro" id="IPR001245">
    <property type="entry name" value="Ser-Thr/Tyr_kinase_cat_dom"/>
</dbReference>
<evidence type="ECO:0000256" key="4">
    <source>
        <dbReference type="ARBA" id="ARBA00022692"/>
    </source>
</evidence>
<dbReference type="CDD" id="cd00192">
    <property type="entry name" value="PTKc"/>
    <property type="match status" value="1"/>
</dbReference>
<evidence type="ECO:0000256" key="8">
    <source>
        <dbReference type="ARBA" id="ARBA00022777"/>
    </source>
</evidence>
<dbReference type="EMBL" id="JAXCGZ010004627">
    <property type="protein sequence ID" value="KAK7081614.1"/>
    <property type="molecule type" value="Genomic_DNA"/>
</dbReference>
<protein>
    <recommendedName>
        <fullName evidence="2">receptor protein-tyrosine kinase</fullName>
        <ecNumber evidence="2">2.7.10.1</ecNumber>
    </recommendedName>
</protein>
<evidence type="ECO:0000256" key="11">
    <source>
        <dbReference type="ARBA" id="ARBA00023136"/>
    </source>
</evidence>
<evidence type="ECO:0000256" key="15">
    <source>
        <dbReference type="PROSITE-ProRule" id="PRU10141"/>
    </source>
</evidence>
<dbReference type="InterPro" id="IPR050122">
    <property type="entry name" value="RTK"/>
</dbReference>
<dbReference type="GO" id="GO:0007169">
    <property type="term" value="P:cell surface receptor protein tyrosine kinase signaling pathway"/>
    <property type="evidence" value="ECO:0007669"/>
    <property type="project" value="TreeGrafter"/>
</dbReference>
<feature type="non-terminal residue" evidence="18">
    <location>
        <position position="426"/>
    </location>
</feature>
<dbReference type="SUPFAM" id="SSF49265">
    <property type="entry name" value="Fibronectin type III"/>
    <property type="match status" value="1"/>
</dbReference>
<organism evidence="18 19">
    <name type="scientific">Halocaridina rubra</name>
    <name type="common">Hawaiian red shrimp</name>
    <dbReference type="NCBI Taxonomy" id="373956"/>
    <lineage>
        <taxon>Eukaryota</taxon>
        <taxon>Metazoa</taxon>
        <taxon>Ecdysozoa</taxon>
        <taxon>Arthropoda</taxon>
        <taxon>Crustacea</taxon>
        <taxon>Multicrustacea</taxon>
        <taxon>Malacostraca</taxon>
        <taxon>Eumalacostraca</taxon>
        <taxon>Eucarida</taxon>
        <taxon>Decapoda</taxon>
        <taxon>Pleocyemata</taxon>
        <taxon>Caridea</taxon>
        <taxon>Atyoidea</taxon>
        <taxon>Atyidae</taxon>
        <taxon>Halocaridina</taxon>
    </lineage>
</organism>
<dbReference type="PANTHER" id="PTHR24416">
    <property type="entry name" value="TYROSINE-PROTEIN KINASE RECEPTOR"/>
    <property type="match status" value="1"/>
</dbReference>
<dbReference type="PRINTS" id="PR00109">
    <property type="entry name" value="TYRKINASE"/>
</dbReference>
<name>A0AAN8XLF3_HALRR</name>
<evidence type="ECO:0000256" key="3">
    <source>
        <dbReference type="ARBA" id="ARBA00022679"/>
    </source>
</evidence>
<evidence type="ECO:0000256" key="14">
    <source>
        <dbReference type="ARBA" id="ARBA00051243"/>
    </source>
</evidence>
<dbReference type="Pfam" id="PF07714">
    <property type="entry name" value="PK_Tyr_Ser-Thr"/>
    <property type="match status" value="1"/>
</dbReference>
<keyword evidence="6" id="KW-0677">Repeat</keyword>
<dbReference type="CDD" id="cd00063">
    <property type="entry name" value="FN3"/>
    <property type="match status" value="1"/>
</dbReference>
<gene>
    <name evidence="18" type="ORF">SK128_008904</name>
</gene>
<dbReference type="InterPro" id="IPR003961">
    <property type="entry name" value="FN3_dom"/>
</dbReference>
<comment type="caution">
    <text evidence="18">The sequence shown here is derived from an EMBL/GenBank/DDBJ whole genome shotgun (WGS) entry which is preliminary data.</text>
</comment>
<reference evidence="18 19" key="1">
    <citation type="submission" date="2023-11" db="EMBL/GenBank/DDBJ databases">
        <title>Halocaridina rubra genome assembly.</title>
        <authorList>
            <person name="Smith C."/>
        </authorList>
    </citation>
    <scope>NUCLEOTIDE SEQUENCE [LARGE SCALE GENOMIC DNA]</scope>
    <source>
        <strain evidence="18">EP-1</strain>
        <tissue evidence="18">Whole</tissue>
    </source>
</reference>
<evidence type="ECO:0000256" key="10">
    <source>
        <dbReference type="ARBA" id="ARBA00022989"/>
    </source>
</evidence>
<dbReference type="SUPFAM" id="SSF56112">
    <property type="entry name" value="Protein kinase-like (PK-like)"/>
    <property type="match status" value="1"/>
</dbReference>
<keyword evidence="10 16" id="KW-1133">Transmembrane helix</keyword>